<dbReference type="Pfam" id="PF00849">
    <property type="entry name" value="PseudoU_synth_2"/>
    <property type="match status" value="1"/>
</dbReference>
<dbReference type="Gene3D" id="3.30.2350.10">
    <property type="entry name" value="Pseudouridine synthase"/>
    <property type="match status" value="1"/>
</dbReference>
<name>T0MLA2_9MICR</name>
<dbReference type="InterPro" id="IPR050188">
    <property type="entry name" value="RluA_PseudoU_synthase"/>
</dbReference>
<organism evidence="3 4">
    <name type="scientific">Vairimorpha apis BRL 01</name>
    <dbReference type="NCBI Taxonomy" id="1037528"/>
    <lineage>
        <taxon>Eukaryota</taxon>
        <taxon>Fungi</taxon>
        <taxon>Fungi incertae sedis</taxon>
        <taxon>Microsporidia</taxon>
        <taxon>Nosematidae</taxon>
        <taxon>Vairimorpha</taxon>
    </lineage>
</organism>
<dbReference type="OrthoDB" id="424794at2759"/>
<dbReference type="InterPro" id="IPR006145">
    <property type="entry name" value="PsdUridine_synth_RsuA/RluA"/>
</dbReference>
<dbReference type="PANTHER" id="PTHR21600:SF40">
    <property type="entry name" value="PSEUDOURIDYLATE SYNTHASE RPUSD2"/>
    <property type="match status" value="1"/>
</dbReference>
<dbReference type="GO" id="GO:0000455">
    <property type="term" value="P:enzyme-directed rRNA pseudouridine synthesis"/>
    <property type="evidence" value="ECO:0007669"/>
    <property type="project" value="TreeGrafter"/>
</dbReference>
<dbReference type="AlphaFoldDB" id="T0MLA2"/>
<dbReference type="InterPro" id="IPR020103">
    <property type="entry name" value="PsdUridine_synth_cat_dom_sf"/>
</dbReference>
<dbReference type="GO" id="GO:0003723">
    <property type="term" value="F:RNA binding"/>
    <property type="evidence" value="ECO:0007669"/>
    <property type="project" value="UniProtKB-KW"/>
</dbReference>
<feature type="domain" description="Pseudouridine synthase RsuA/RluA-like" evidence="2">
    <location>
        <begin position="90"/>
        <end position="227"/>
    </location>
</feature>
<dbReference type="SUPFAM" id="SSF55120">
    <property type="entry name" value="Pseudouridine synthase"/>
    <property type="match status" value="1"/>
</dbReference>
<dbReference type="PROSITE" id="PS50889">
    <property type="entry name" value="S4"/>
    <property type="match status" value="1"/>
</dbReference>
<dbReference type="HOGENOM" id="CLU_016902_12_1_1"/>
<protein>
    <submittedName>
        <fullName evidence="3">Rib2p</fullName>
    </submittedName>
</protein>
<dbReference type="Proteomes" id="UP000053780">
    <property type="component" value="Unassembled WGS sequence"/>
</dbReference>
<keyword evidence="4" id="KW-1185">Reference proteome</keyword>
<evidence type="ECO:0000313" key="3">
    <source>
        <dbReference type="EMBL" id="EQB61795.1"/>
    </source>
</evidence>
<dbReference type="PANTHER" id="PTHR21600">
    <property type="entry name" value="MITOCHONDRIAL RNA PSEUDOURIDINE SYNTHASE"/>
    <property type="match status" value="1"/>
</dbReference>
<evidence type="ECO:0000313" key="4">
    <source>
        <dbReference type="Proteomes" id="UP000053780"/>
    </source>
</evidence>
<dbReference type="GO" id="GO:0009982">
    <property type="term" value="F:pseudouridine synthase activity"/>
    <property type="evidence" value="ECO:0007669"/>
    <property type="project" value="InterPro"/>
</dbReference>
<reference evidence="3 4" key="1">
    <citation type="journal article" date="2013" name="BMC Genomics">
        <title>Genome sequencing and comparative genomics of honey bee microsporidia, Nosema apis reveal novel insights into host-parasite interactions.</title>
        <authorList>
            <person name="Chen Yp."/>
            <person name="Pettis J.S."/>
            <person name="Zhao Y."/>
            <person name="Liu X."/>
            <person name="Tallon L.J."/>
            <person name="Sadzewicz L.D."/>
            <person name="Li R."/>
            <person name="Zheng H."/>
            <person name="Huang S."/>
            <person name="Zhang X."/>
            <person name="Hamilton M.C."/>
            <person name="Pernal S.F."/>
            <person name="Melathopoulos A.P."/>
            <person name="Yan X."/>
            <person name="Evans J.D."/>
        </authorList>
    </citation>
    <scope>NUCLEOTIDE SEQUENCE [LARGE SCALE GENOMIC DNA]</scope>
    <source>
        <strain evidence="3 4">BRL 01</strain>
    </source>
</reference>
<accession>T0MLA2</accession>
<dbReference type="EMBL" id="KE647090">
    <property type="protein sequence ID" value="EQB61795.1"/>
    <property type="molecule type" value="Genomic_DNA"/>
</dbReference>
<gene>
    <name evidence="3" type="ORF">NAPIS_ORF00644</name>
</gene>
<sequence>MSNSLVYFHTFKANVKERWKNKPLIDVLSYEFQTRPREYFIEAILNGVVTVNDKIVSLNYRLKLVDYIKHTIHIHEPKVPDIEIIKKEDEYIVVNKPSGVPCHPTGAYIQYSITKKLFGDMKVACVNRLDMPVSGILIITYKNLKNSMMKINDTEKIYIAKVNGKFPNSIECDYKIFCQEGRRRFVDEKGKDCLTKFKLIKFNSKYSLVECRPITGRTHQIRIHLQALGFPIINDLIYGDYEIENKEYISNCTEKWDKEEEKHKMNCVLKYCKGENNRSFDVQKKFICLHAWKYKFNDIWYESRLPEWTNID</sequence>
<evidence type="ECO:0000259" key="2">
    <source>
        <dbReference type="Pfam" id="PF00849"/>
    </source>
</evidence>
<keyword evidence="1" id="KW-0694">RNA-binding</keyword>
<dbReference type="VEuPathDB" id="MicrosporidiaDB:NAPIS_ORF00644"/>
<evidence type="ECO:0000256" key="1">
    <source>
        <dbReference type="PROSITE-ProRule" id="PRU00182"/>
    </source>
</evidence>
<proteinExistence type="predicted"/>